<name>A0AAW5JVX9_9FIRM</name>
<proteinExistence type="predicted"/>
<gene>
    <name evidence="1" type="ORF">NE579_16985</name>
</gene>
<organism evidence="1 2">
    <name type="scientific">Intestinimonas massiliensis</name>
    <name type="common">ex Afouda et al. 2020</name>
    <dbReference type="NCBI Taxonomy" id="1673721"/>
    <lineage>
        <taxon>Bacteria</taxon>
        <taxon>Bacillati</taxon>
        <taxon>Bacillota</taxon>
        <taxon>Clostridia</taxon>
        <taxon>Eubacteriales</taxon>
        <taxon>Intestinimonas</taxon>
    </lineage>
</organism>
<evidence type="ECO:0000313" key="1">
    <source>
        <dbReference type="EMBL" id="MCQ4772089.1"/>
    </source>
</evidence>
<dbReference type="AlphaFoldDB" id="A0AAW5JVX9"/>
<evidence type="ECO:0000313" key="2">
    <source>
        <dbReference type="Proteomes" id="UP001204562"/>
    </source>
</evidence>
<dbReference type="RefSeq" id="WP_256305047.1">
    <property type="nucleotide sequence ID" value="NZ_JANFYS010000373.1"/>
</dbReference>
<sequence length="62" mass="7199">MGAFIGKSFPYQGSLSTILAAILPHLYEAVQNNYGTTQKTIWLERTYWLKDDYSAYRYQDSL</sequence>
<feature type="non-terminal residue" evidence="1">
    <location>
        <position position="62"/>
    </location>
</feature>
<dbReference type="EMBL" id="JANFYS010000373">
    <property type="protein sequence ID" value="MCQ4772089.1"/>
    <property type="molecule type" value="Genomic_DNA"/>
</dbReference>
<dbReference type="Proteomes" id="UP001204562">
    <property type="component" value="Unassembled WGS sequence"/>
</dbReference>
<protein>
    <submittedName>
        <fullName evidence="1">Uncharacterized protein</fullName>
    </submittedName>
</protein>
<comment type="caution">
    <text evidence="1">The sequence shown here is derived from an EMBL/GenBank/DDBJ whole genome shotgun (WGS) entry which is preliminary data.</text>
</comment>
<accession>A0AAW5JVX9</accession>
<reference evidence="1" key="1">
    <citation type="submission" date="2022-06" db="EMBL/GenBank/DDBJ databases">
        <title>Isolation of gut microbiota from human fecal samples.</title>
        <authorList>
            <person name="Pamer E.G."/>
            <person name="Barat B."/>
            <person name="Waligurski E."/>
            <person name="Medina S."/>
            <person name="Paddock L."/>
            <person name="Mostad J."/>
        </authorList>
    </citation>
    <scope>NUCLEOTIDE SEQUENCE</scope>
    <source>
        <strain evidence="1">DFI.9.91</strain>
    </source>
</reference>